<keyword evidence="4 6" id="KW-1133">Transmembrane helix</keyword>
<evidence type="ECO:0000313" key="7">
    <source>
        <dbReference type="EMBL" id="AIS31919.1"/>
    </source>
</evidence>
<sequence length="474" mass="53286">MNSIQKIAKNVGILFTSQIVSYIFTFFVVIYTARYLGAENFGILSLALSISAIVGVSADLGFNSLIVREVARNKKLESKYVSNVLLIKILLLFLTYGITAIMVTVLNYSALVKTVIYVITLYVVINSFYGVFNSVFQAHEKMEYIAVGTVLSGLILFVGTFIGLYLHYNLLYFAVIYVVSSSLVFIYIFLAYLRKFSLPKLSDLDWEFSYLNFKEALYFGITAFLVAIYFYVSSILLSILDGNYAVGIFNASWRLISVFLFIPNAVILALFPVMSRHFQSSKELLEFEYNKIFKYLSVISIFIMIYGFIFAKEIIGICYGAGYSDSVVTLQVVIFAVPVIFITTLFGNLLGSVNQQRFVTIVAAINAVANILLNIMLISQLSYIGAALVTIFTESIGFLLMFYYISKYIFKISIVSSLKKIIFIGILTALVMYVLKLQINWLFSAAVGFLLFGILLLKLKVISSGDIKMFKEIL</sequence>
<organism evidence="7 10">
    <name type="scientific">Methanobacterium formicicum</name>
    <dbReference type="NCBI Taxonomy" id="2162"/>
    <lineage>
        <taxon>Archaea</taxon>
        <taxon>Methanobacteriati</taxon>
        <taxon>Methanobacteriota</taxon>
        <taxon>Methanomada group</taxon>
        <taxon>Methanobacteria</taxon>
        <taxon>Methanobacteriales</taxon>
        <taxon>Methanobacteriaceae</taxon>
        <taxon>Methanobacterium</taxon>
    </lineage>
</organism>
<evidence type="ECO:0000256" key="4">
    <source>
        <dbReference type="ARBA" id="ARBA00022989"/>
    </source>
</evidence>
<dbReference type="InterPro" id="IPR002797">
    <property type="entry name" value="Polysacc_synth"/>
</dbReference>
<feature type="transmembrane region" description="Helical" evidence="6">
    <location>
        <begin position="114"/>
        <end position="132"/>
    </location>
</feature>
<dbReference type="GO" id="GO:0005886">
    <property type="term" value="C:plasma membrane"/>
    <property type="evidence" value="ECO:0007669"/>
    <property type="project" value="UniProtKB-SubCell"/>
</dbReference>
<dbReference type="Proteomes" id="UP000062768">
    <property type="component" value="Chromosome I"/>
</dbReference>
<reference evidence="7" key="1">
    <citation type="submission" date="2013-12" db="EMBL/GenBank/DDBJ databases">
        <title>The complete genome sequence of Methanobacterium sp. BRM9.</title>
        <authorList>
            <consortium name="Pastoral Greenhouse Gas Research Consortium"/>
            <person name="Kelly W.J."/>
            <person name="Leahy S.C."/>
            <person name="Perry R."/>
            <person name="Li D."/>
            <person name="Altermann E."/>
            <person name="Lambie S.C."/>
            <person name="Attwood G.T."/>
        </authorList>
    </citation>
    <scope>NUCLEOTIDE SEQUENCE [LARGE SCALE GENOMIC DNA]</scope>
    <source>
        <strain evidence="7">BRM9</strain>
    </source>
</reference>
<evidence type="ECO:0000256" key="3">
    <source>
        <dbReference type="ARBA" id="ARBA00022692"/>
    </source>
</evidence>
<evidence type="ECO:0000256" key="5">
    <source>
        <dbReference type="ARBA" id="ARBA00023136"/>
    </source>
</evidence>
<dbReference type="Pfam" id="PF01943">
    <property type="entry name" value="Polysacc_synt"/>
    <property type="match status" value="1"/>
</dbReference>
<gene>
    <name evidence="7" type="ORF">BRM9_1103</name>
    <name evidence="9" type="ORF">ISP06_11205</name>
    <name evidence="8" type="ORF">MB9_1241</name>
</gene>
<feature type="transmembrane region" description="Helical" evidence="6">
    <location>
        <begin position="12"/>
        <end position="31"/>
    </location>
</feature>
<dbReference type="EMBL" id="CP006933">
    <property type="protein sequence ID" value="AIS31919.1"/>
    <property type="molecule type" value="Genomic_DNA"/>
</dbReference>
<proteinExistence type="predicted"/>
<dbReference type="EMBL" id="LN734822">
    <property type="protein sequence ID" value="CEL24879.1"/>
    <property type="molecule type" value="Genomic_DNA"/>
</dbReference>
<dbReference type="OrthoDB" id="19148at2157"/>
<dbReference type="STRING" id="2162.BRM9_1103"/>
<reference evidence="8" key="2">
    <citation type="submission" date="2014-09" db="EMBL/GenBank/DDBJ databases">
        <authorList>
            <person name="Bishop-Lilly K.A."/>
            <person name="Broomall S.M."/>
            <person name="Chain P.S."/>
            <person name="Chertkov O."/>
            <person name="Coyne S.R."/>
            <person name="Daligault H.E."/>
            <person name="Davenport K.W."/>
            <person name="Erkkila T."/>
            <person name="Frey K.G."/>
            <person name="Gibbons H.S."/>
            <person name="Gu W."/>
            <person name="Jaissle J."/>
            <person name="Johnson S.L."/>
            <person name="Koroleva G.I."/>
            <person name="Ladner J.T."/>
            <person name="Lo C.-C."/>
            <person name="Minogue T.D."/>
            <person name="Munk C."/>
            <person name="Palacios G.F."/>
            <person name="Redden C.L."/>
            <person name="Rosenzweig C.N."/>
            <person name="Scholz M.B."/>
            <person name="Teshima H."/>
            <person name="Xu Y."/>
        </authorList>
    </citation>
    <scope>NUCLEOTIDE SEQUENCE</scope>
    <source>
        <strain evidence="8">Mb9</strain>
    </source>
</reference>
<feature type="transmembrane region" description="Helical" evidence="6">
    <location>
        <begin position="328"/>
        <end position="351"/>
    </location>
</feature>
<evidence type="ECO:0000256" key="1">
    <source>
        <dbReference type="ARBA" id="ARBA00004651"/>
    </source>
</evidence>
<feature type="transmembrane region" description="Helical" evidence="6">
    <location>
        <begin position="441"/>
        <end position="459"/>
    </location>
</feature>
<evidence type="ECO:0000313" key="8">
    <source>
        <dbReference type="EMBL" id="CEL24879.1"/>
    </source>
</evidence>
<feature type="transmembrane region" description="Helical" evidence="6">
    <location>
        <begin position="252"/>
        <end position="274"/>
    </location>
</feature>
<accession>A0A089ZV70</accession>
<dbReference type="EMBL" id="JADIIL010000038">
    <property type="protein sequence ID" value="MBF4476018.1"/>
    <property type="molecule type" value="Genomic_DNA"/>
</dbReference>
<feature type="transmembrane region" description="Helical" evidence="6">
    <location>
        <begin position="43"/>
        <end position="65"/>
    </location>
</feature>
<feature type="transmembrane region" description="Helical" evidence="6">
    <location>
        <begin position="144"/>
        <end position="165"/>
    </location>
</feature>
<name>A0A089ZV70_METFO</name>
<dbReference type="CDD" id="cd13128">
    <property type="entry name" value="MATE_Wzx_like"/>
    <property type="match status" value="1"/>
</dbReference>
<evidence type="ECO:0000313" key="9">
    <source>
        <dbReference type="EMBL" id="MBF4476018.1"/>
    </source>
</evidence>
<evidence type="ECO:0000256" key="6">
    <source>
        <dbReference type="SAM" id="Phobius"/>
    </source>
</evidence>
<evidence type="ECO:0000256" key="2">
    <source>
        <dbReference type="ARBA" id="ARBA00022475"/>
    </source>
</evidence>
<keyword evidence="3 6" id="KW-0812">Transmembrane</keyword>
<dbReference type="RefSeq" id="WP_048085089.1">
    <property type="nucleotide sequence ID" value="NZ_CP006933.1"/>
</dbReference>
<protein>
    <submittedName>
        <fullName evidence="9">Flippase</fullName>
    </submittedName>
    <submittedName>
        <fullName evidence="7">Polysaccharide biosynthesis protein</fullName>
    </submittedName>
</protein>
<keyword evidence="11" id="KW-1185">Reference proteome</keyword>
<feature type="transmembrane region" description="Helical" evidence="6">
    <location>
        <begin position="295"/>
        <end position="322"/>
    </location>
</feature>
<feature type="transmembrane region" description="Helical" evidence="6">
    <location>
        <begin position="171"/>
        <end position="193"/>
    </location>
</feature>
<dbReference type="InterPro" id="IPR050833">
    <property type="entry name" value="Poly_Biosynth_Transport"/>
</dbReference>
<feature type="transmembrane region" description="Helical" evidence="6">
    <location>
        <begin position="216"/>
        <end position="240"/>
    </location>
</feature>
<feature type="transmembrane region" description="Helical" evidence="6">
    <location>
        <begin position="383"/>
        <end position="405"/>
    </location>
</feature>
<feature type="transmembrane region" description="Helical" evidence="6">
    <location>
        <begin position="85"/>
        <end position="108"/>
    </location>
</feature>
<reference evidence="9" key="3">
    <citation type="submission" date="2020-10" db="EMBL/GenBank/DDBJ databases">
        <title>Dehalococcoides mccartyi of a TCE/Cr reducing biochatode.</title>
        <authorList>
            <person name="Matturro B."/>
        </authorList>
    </citation>
    <scope>NUCLEOTIDE SEQUENCE</scope>
    <source>
        <strain evidence="9">Bin2</strain>
    </source>
</reference>
<evidence type="ECO:0000313" key="10">
    <source>
        <dbReference type="Proteomes" id="UP000029661"/>
    </source>
</evidence>
<dbReference type="AlphaFoldDB" id="A0A089ZV70"/>
<dbReference type="PATRIC" id="fig|2162.10.peg.1299"/>
<keyword evidence="2" id="KW-1003">Cell membrane</keyword>
<dbReference type="Proteomes" id="UP000606900">
    <property type="component" value="Unassembled WGS sequence"/>
</dbReference>
<dbReference type="PANTHER" id="PTHR30250">
    <property type="entry name" value="PST FAMILY PREDICTED COLANIC ACID TRANSPORTER"/>
    <property type="match status" value="1"/>
</dbReference>
<keyword evidence="5 6" id="KW-0472">Membrane</keyword>
<feature type="transmembrane region" description="Helical" evidence="6">
    <location>
        <begin position="417"/>
        <end position="435"/>
    </location>
</feature>
<feature type="transmembrane region" description="Helical" evidence="6">
    <location>
        <begin position="358"/>
        <end position="377"/>
    </location>
</feature>
<dbReference type="Proteomes" id="UP000029661">
    <property type="component" value="Chromosome"/>
</dbReference>
<evidence type="ECO:0000313" key="11">
    <source>
        <dbReference type="Proteomes" id="UP000062768"/>
    </source>
</evidence>
<dbReference type="KEGG" id="mfc:BRM9_1103"/>
<comment type="subcellular location">
    <subcellularLocation>
        <location evidence="1">Cell membrane</location>
        <topology evidence="1">Multi-pass membrane protein</topology>
    </subcellularLocation>
</comment>
<dbReference type="GeneID" id="26739487"/>
<dbReference type="PANTHER" id="PTHR30250:SF11">
    <property type="entry name" value="O-ANTIGEN TRANSPORTER-RELATED"/>
    <property type="match status" value="1"/>
</dbReference>